<dbReference type="Proteomes" id="UP000295285">
    <property type="component" value="Unassembled WGS sequence"/>
</dbReference>
<evidence type="ECO:0000313" key="7">
    <source>
        <dbReference type="EMBL" id="TCW47760.1"/>
    </source>
</evidence>
<evidence type="ECO:0000256" key="3">
    <source>
        <dbReference type="ARBA" id="ARBA00022989"/>
    </source>
</evidence>
<dbReference type="GO" id="GO:0016020">
    <property type="term" value="C:membrane"/>
    <property type="evidence" value="ECO:0007669"/>
    <property type="project" value="UniProtKB-SubCell"/>
</dbReference>
<dbReference type="RefSeq" id="WP_131934900.1">
    <property type="nucleotide sequence ID" value="NZ_SMDF01000024.1"/>
</dbReference>
<dbReference type="Pfam" id="PF04893">
    <property type="entry name" value="Yip1"/>
    <property type="match status" value="1"/>
</dbReference>
<feature type="transmembrane region" description="Helical" evidence="5">
    <location>
        <begin position="132"/>
        <end position="157"/>
    </location>
</feature>
<dbReference type="EMBL" id="SMDG01000023">
    <property type="protein sequence ID" value="TCW47760.1"/>
    <property type="molecule type" value="Genomic_DNA"/>
</dbReference>
<keyword evidence="4 5" id="KW-0472">Membrane</keyword>
<evidence type="ECO:0000313" key="8">
    <source>
        <dbReference type="Proteomes" id="UP000295285"/>
    </source>
</evidence>
<dbReference type="AlphaFoldDB" id="A0A4R4B4S8"/>
<evidence type="ECO:0000256" key="5">
    <source>
        <dbReference type="SAM" id="Phobius"/>
    </source>
</evidence>
<name>A0A4R4B4S8_BACTU</name>
<sequence>MIKFIDFFINPLNFMRSLDKKPEIIFPLLLSIVTPLLSINPVLNQFEIEGTKWIILIAFLVSLFSLITFFITSFVIYLLLSLVLLEKEMSFKKVLSIYGYTQFPKFFLAVLISIFPKLSSILINNASNFYEAALYFFTSPLNIWRYILLACGFYVLTKVKVQRVIILAIFFAVLEVCLHYYVPSAIKDFS</sequence>
<feature type="transmembrane region" description="Helical" evidence="5">
    <location>
        <begin position="24"/>
        <end position="43"/>
    </location>
</feature>
<evidence type="ECO:0000256" key="2">
    <source>
        <dbReference type="ARBA" id="ARBA00022692"/>
    </source>
</evidence>
<proteinExistence type="predicted"/>
<evidence type="ECO:0000256" key="1">
    <source>
        <dbReference type="ARBA" id="ARBA00004141"/>
    </source>
</evidence>
<feature type="domain" description="Yip1" evidence="6">
    <location>
        <begin position="6"/>
        <end position="175"/>
    </location>
</feature>
<evidence type="ECO:0000259" key="6">
    <source>
        <dbReference type="Pfam" id="PF04893"/>
    </source>
</evidence>
<feature type="transmembrane region" description="Helical" evidence="5">
    <location>
        <begin position="55"/>
        <end position="85"/>
    </location>
</feature>
<reference evidence="7 8" key="1">
    <citation type="submission" date="2019-03" db="EMBL/GenBank/DDBJ databases">
        <title>Above-ground endophytic microbial communities from plants in different locations in the United States.</title>
        <authorList>
            <person name="Frank C."/>
        </authorList>
    </citation>
    <scope>NUCLEOTIDE SEQUENCE [LARGE SCALE GENOMIC DNA]</scope>
    <source>
        <strain evidence="7 8">LP_2_YM</strain>
    </source>
</reference>
<keyword evidence="3 5" id="KW-1133">Transmembrane helix</keyword>
<protein>
    <submittedName>
        <fullName evidence="7">Yip1-like protein</fullName>
    </submittedName>
</protein>
<organism evidence="7 8">
    <name type="scientific">Bacillus thuringiensis</name>
    <dbReference type="NCBI Taxonomy" id="1428"/>
    <lineage>
        <taxon>Bacteria</taxon>
        <taxon>Bacillati</taxon>
        <taxon>Bacillota</taxon>
        <taxon>Bacilli</taxon>
        <taxon>Bacillales</taxon>
        <taxon>Bacillaceae</taxon>
        <taxon>Bacillus</taxon>
        <taxon>Bacillus cereus group</taxon>
    </lineage>
</organism>
<keyword evidence="2 5" id="KW-0812">Transmembrane</keyword>
<feature type="transmembrane region" description="Helical" evidence="5">
    <location>
        <begin position="164"/>
        <end position="182"/>
    </location>
</feature>
<evidence type="ECO:0000256" key="4">
    <source>
        <dbReference type="ARBA" id="ARBA00023136"/>
    </source>
</evidence>
<feature type="transmembrane region" description="Helical" evidence="5">
    <location>
        <begin position="106"/>
        <end position="126"/>
    </location>
</feature>
<comment type="subcellular location">
    <subcellularLocation>
        <location evidence="1">Membrane</location>
        <topology evidence="1">Multi-pass membrane protein</topology>
    </subcellularLocation>
</comment>
<gene>
    <name evidence="7" type="ORF">EC910_12376</name>
</gene>
<dbReference type="InterPro" id="IPR006977">
    <property type="entry name" value="Yip1_dom"/>
</dbReference>
<comment type="caution">
    <text evidence="7">The sequence shown here is derived from an EMBL/GenBank/DDBJ whole genome shotgun (WGS) entry which is preliminary data.</text>
</comment>
<accession>A0A4R4B4S8</accession>